<evidence type="ECO:0000256" key="4">
    <source>
        <dbReference type="RuleBase" id="RU003707"/>
    </source>
</evidence>
<sequence>MSEPTEEATLDHRIVVERHDHVLVIRLDREDKRNAIDSHMTSALDEALNEADDDPEVRCIVLAGGERAFSAGTDLADGAGTPTERGGPYGVIRRTRRTPLIAAVEGIAYGGGFEIVLACDMVVAHKAARFGLPEVARGVIPTCGGLFRGWHSLPVTVAKQMVLTGRPLTAQRAYELGIVNELADDGQVLATALDLAAQVSENSPLSVAESLTVMNDVLDIPEELGWTRTDEATATVKSSEDYREGVSAFLEKRSPQWRGR</sequence>
<dbReference type="PANTHER" id="PTHR11941">
    <property type="entry name" value="ENOYL-COA HYDRATASE-RELATED"/>
    <property type="match status" value="1"/>
</dbReference>
<gene>
    <name evidence="5" type="ORF">FM105_10380</name>
</gene>
<keyword evidence="3 5" id="KW-0456">Lyase</keyword>
<keyword evidence="6" id="KW-1185">Reference proteome</keyword>
<accession>A0A1X6XJ30</accession>
<dbReference type="RefSeq" id="WP_087007888.1">
    <property type="nucleotide sequence ID" value="NZ_FWFF01000017.1"/>
</dbReference>
<dbReference type="InterPro" id="IPR014748">
    <property type="entry name" value="Enoyl-CoA_hydra_C"/>
</dbReference>
<dbReference type="Proteomes" id="UP000196581">
    <property type="component" value="Unassembled WGS sequence"/>
</dbReference>
<dbReference type="GO" id="GO:0004300">
    <property type="term" value="F:enoyl-CoA hydratase activity"/>
    <property type="evidence" value="ECO:0007669"/>
    <property type="project" value="UniProtKB-EC"/>
</dbReference>
<dbReference type="EMBL" id="FWFF01000017">
    <property type="protein sequence ID" value="SLM99150.1"/>
    <property type="molecule type" value="Genomic_DNA"/>
</dbReference>
<dbReference type="InterPro" id="IPR018376">
    <property type="entry name" value="Enoyl-CoA_hyd/isom_CS"/>
</dbReference>
<name>A0A1X6XJ30_9MICO</name>
<dbReference type="EC" id="4.2.1.17" evidence="5"/>
<dbReference type="GO" id="GO:0006635">
    <property type="term" value="P:fatty acid beta-oxidation"/>
    <property type="evidence" value="ECO:0007669"/>
    <property type="project" value="TreeGrafter"/>
</dbReference>
<evidence type="ECO:0000256" key="2">
    <source>
        <dbReference type="ARBA" id="ARBA00023098"/>
    </source>
</evidence>
<keyword evidence="2" id="KW-0443">Lipid metabolism</keyword>
<proteinExistence type="inferred from homology"/>
<dbReference type="Pfam" id="PF00378">
    <property type="entry name" value="ECH_1"/>
    <property type="match status" value="1"/>
</dbReference>
<dbReference type="Gene3D" id="1.10.12.10">
    <property type="entry name" value="Lyase 2-enoyl-coa Hydratase, Chain A, domain 2"/>
    <property type="match status" value="1"/>
</dbReference>
<dbReference type="AlphaFoldDB" id="A0A1X6XJ30"/>
<dbReference type="PANTHER" id="PTHR11941:SF169">
    <property type="entry name" value="(7AS)-7A-METHYL-1,5-DIOXO-2,3,5,6,7,7A-HEXAHYDRO-1H-INDENE-CARBOXYL-COA HYDROLASE"/>
    <property type="match status" value="1"/>
</dbReference>
<evidence type="ECO:0000256" key="1">
    <source>
        <dbReference type="ARBA" id="ARBA00005254"/>
    </source>
</evidence>
<protein>
    <submittedName>
        <fullName evidence="5">Enoyl-CoA hydratase</fullName>
        <ecNumber evidence="5">4.2.1.17</ecNumber>
    </submittedName>
</protein>
<evidence type="ECO:0000313" key="5">
    <source>
        <dbReference type="EMBL" id="SLM99150.1"/>
    </source>
</evidence>
<dbReference type="CDD" id="cd06558">
    <property type="entry name" value="crotonase-like"/>
    <property type="match status" value="1"/>
</dbReference>
<dbReference type="SUPFAM" id="SSF52096">
    <property type="entry name" value="ClpP/crotonase"/>
    <property type="match status" value="1"/>
</dbReference>
<comment type="similarity">
    <text evidence="1 4">Belongs to the enoyl-CoA hydratase/isomerase family.</text>
</comment>
<dbReference type="PROSITE" id="PS00166">
    <property type="entry name" value="ENOYL_COA_HYDRATASE"/>
    <property type="match status" value="1"/>
</dbReference>
<dbReference type="InterPro" id="IPR001753">
    <property type="entry name" value="Enoyl-CoA_hydra/iso"/>
</dbReference>
<evidence type="ECO:0000256" key="3">
    <source>
        <dbReference type="ARBA" id="ARBA00023239"/>
    </source>
</evidence>
<reference evidence="6" key="1">
    <citation type="submission" date="2017-02" db="EMBL/GenBank/DDBJ databases">
        <authorList>
            <person name="Dridi B."/>
        </authorList>
    </citation>
    <scope>NUCLEOTIDE SEQUENCE [LARGE SCALE GENOMIC DNA]</scope>
    <source>
        <strain evidence="6">B Co 03.10</strain>
    </source>
</reference>
<dbReference type="Gene3D" id="3.90.226.10">
    <property type="entry name" value="2-enoyl-CoA Hydratase, Chain A, domain 1"/>
    <property type="match status" value="1"/>
</dbReference>
<organism evidence="5 6">
    <name type="scientific">Brevibacterium yomogidense</name>
    <dbReference type="NCBI Taxonomy" id="946573"/>
    <lineage>
        <taxon>Bacteria</taxon>
        <taxon>Bacillati</taxon>
        <taxon>Actinomycetota</taxon>
        <taxon>Actinomycetes</taxon>
        <taxon>Micrococcales</taxon>
        <taxon>Brevibacteriaceae</taxon>
        <taxon>Brevibacterium</taxon>
    </lineage>
</organism>
<dbReference type="InterPro" id="IPR029045">
    <property type="entry name" value="ClpP/crotonase-like_dom_sf"/>
</dbReference>
<evidence type="ECO:0000313" key="6">
    <source>
        <dbReference type="Proteomes" id="UP000196581"/>
    </source>
</evidence>